<dbReference type="SUPFAM" id="SSF52047">
    <property type="entry name" value="RNI-like"/>
    <property type="match status" value="1"/>
</dbReference>
<dbReference type="EMBL" id="AMZH03008968">
    <property type="protein sequence ID" value="RRT57871.1"/>
    <property type="molecule type" value="Genomic_DNA"/>
</dbReference>
<sequence>MWGGRPQRESRLHAGVHGMVPAISRVWATSSYAEEVDHTRGLRSASPWRLSLESPDSASPNILSDSAFKADYIFYQGGAMAEVVAVVVMVEGAPIRKKEAIGVLARVRYLHPVYHTCRFYSLVDGHARSFETRVKQSSWVMERLGDDELGLVLRSVDRWRDRKSCARVCRRWRRVEALTRAVLRVLDPHYLPRFLPRFPNLTALEAATPISDPDLDLIARSCPGLESLNLNARRSRIELDEEPHGVEPRDVTDAGLCAIAFCCRKLKNISLRRRKGVGDVGAIELAKHAKGLSSLDLSWCSKVTDRAVGAFCAFSSLMVLCLRGCPLLSDSGLACLATGPLSRSLRVLDLSECDQITDLGVCLLRHIRCLEELSLADCGPKITDVGGIAIASIVSLRRLDLSWLINLSDATLFALARNCSNMDEINVTGCELVTGAGILSYSNHPVLKILVLTSCYGVSAHDVEQMMLSCRSLRYVGLDKSLRGWMPSSVQEKLSHICRIDWL</sequence>
<comment type="caution">
    <text evidence="3">The sequence shown here is derived from an EMBL/GenBank/DDBJ whole genome shotgun (WGS) entry which is preliminary data.</text>
</comment>
<dbReference type="Proteomes" id="UP000287651">
    <property type="component" value="Unassembled WGS sequence"/>
</dbReference>
<dbReference type="InterPro" id="IPR041567">
    <property type="entry name" value="COI1_F-box"/>
</dbReference>
<evidence type="ECO:0000259" key="1">
    <source>
        <dbReference type="Pfam" id="PF18511"/>
    </source>
</evidence>
<evidence type="ECO:0000313" key="4">
    <source>
        <dbReference type="Proteomes" id="UP000287651"/>
    </source>
</evidence>
<reference evidence="3 4" key="1">
    <citation type="journal article" date="2014" name="Agronomy (Basel)">
        <title>A Draft Genome Sequence for Ensete ventricosum, the Drought-Tolerant Tree Against Hunger.</title>
        <authorList>
            <person name="Harrison J."/>
            <person name="Moore K.A."/>
            <person name="Paszkiewicz K."/>
            <person name="Jones T."/>
            <person name="Grant M."/>
            <person name="Ambacheew D."/>
            <person name="Muzemil S."/>
            <person name="Studholme D.J."/>
        </authorList>
    </citation>
    <scope>NUCLEOTIDE SEQUENCE [LARGE SCALE GENOMIC DNA]</scope>
</reference>
<dbReference type="SMART" id="SM00367">
    <property type="entry name" value="LRR_CC"/>
    <property type="match status" value="7"/>
</dbReference>
<dbReference type="Gene3D" id="3.80.10.10">
    <property type="entry name" value="Ribonuclease Inhibitor"/>
    <property type="match status" value="3"/>
</dbReference>
<protein>
    <submittedName>
        <fullName evidence="3">Uncharacterized protein</fullName>
    </submittedName>
</protein>
<evidence type="ECO:0000259" key="2">
    <source>
        <dbReference type="Pfam" id="PF25372"/>
    </source>
</evidence>
<dbReference type="InterPro" id="IPR032675">
    <property type="entry name" value="LRR_dom_sf"/>
</dbReference>
<proteinExistence type="predicted"/>
<dbReference type="GO" id="GO:0019005">
    <property type="term" value="C:SCF ubiquitin ligase complex"/>
    <property type="evidence" value="ECO:0007669"/>
    <property type="project" value="TreeGrafter"/>
</dbReference>
<dbReference type="InterPro" id="IPR057207">
    <property type="entry name" value="FBXL15_LRR"/>
</dbReference>
<gene>
    <name evidence="3" type="ORF">B296_00034240</name>
</gene>
<accession>A0A426Z1P3</accession>
<organism evidence="3 4">
    <name type="scientific">Ensete ventricosum</name>
    <name type="common">Abyssinian banana</name>
    <name type="synonym">Musa ensete</name>
    <dbReference type="NCBI Taxonomy" id="4639"/>
    <lineage>
        <taxon>Eukaryota</taxon>
        <taxon>Viridiplantae</taxon>
        <taxon>Streptophyta</taxon>
        <taxon>Embryophyta</taxon>
        <taxon>Tracheophyta</taxon>
        <taxon>Spermatophyta</taxon>
        <taxon>Magnoliopsida</taxon>
        <taxon>Liliopsida</taxon>
        <taxon>Zingiberales</taxon>
        <taxon>Musaceae</taxon>
        <taxon>Ensete</taxon>
    </lineage>
</organism>
<feature type="domain" description="COI1 F-box" evidence="1">
    <location>
        <begin position="145"/>
        <end position="181"/>
    </location>
</feature>
<feature type="domain" description="F-box/LRR-repeat protein 15-like leucin rich repeat" evidence="2">
    <location>
        <begin position="251"/>
        <end position="481"/>
    </location>
</feature>
<evidence type="ECO:0000313" key="3">
    <source>
        <dbReference type="EMBL" id="RRT57871.1"/>
    </source>
</evidence>
<name>A0A426Z1P3_ENSVE</name>
<dbReference type="Gene3D" id="1.20.1280.50">
    <property type="match status" value="1"/>
</dbReference>
<dbReference type="FunFam" id="1.20.1280.50:FF:000023">
    <property type="entry name" value="F-box/LRR-repeat protein 4"/>
    <property type="match status" value="1"/>
</dbReference>
<dbReference type="InterPro" id="IPR006553">
    <property type="entry name" value="Leu-rich_rpt_Cys-con_subtyp"/>
</dbReference>
<dbReference type="Pfam" id="PF25372">
    <property type="entry name" value="DUF7885"/>
    <property type="match status" value="1"/>
</dbReference>
<dbReference type="GO" id="GO:0031146">
    <property type="term" value="P:SCF-dependent proteasomal ubiquitin-dependent protein catabolic process"/>
    <property type="evidence" value="ECO:0007669"/>
    <property type="project" value="TreeGrafter"/>
</dbReference>
<dbReference type="AlphaFoldDB" id="A0A426Z1P3"/>
<dbReference type="Pfam" id="PF18511">
    <property type="entry name" value="F-box_5"/>
    <property type="match status" value="1"/>
</dbReference>
<dbReference type="CDD" id="cd22159">
    <property type="entry name" value="F-box_AtTIR1-like"/>
    <property type="match status" value="1"/>
</dbReference>
<dbReference type="PANTHER" id="PTHR13318">
    <property type="entry name" value="PARTNER OF PAIRED, ISOFORM B-RELATED"/>
    <property type="match status" value="1"/>
</dbReference>